<dbReference type="GO" id="GO:0004435">
    <property type="term" value="F:phosphatidylinositol-4,5-bisphosphate phospholipase C activity"/>
    <property type="evidence" value="ECO:0007669"/>
    <property type="project" value="UniProtKB-EC"/>
</dbReference>
<dbReference type="Proteomes" id="UP000054047">
    <property type="component" value="Unassembled WGS sequence"/>
</dbReference>
<dbReference type="PANTHER" id="PTHR10336:SF36">
    <property type="entry name" value="1-PHOSPHATIDYLINOSITOL 4,5-BISPHOSPHATE PHOSPHODIESTERASE BETA-4"/>
    <property type="match status" value="1"/>
</dbReference>
<keyword evidence="3" id="KW-0442">Lipid degradation</keyword>
<evidence type="ECO:0000256" key="5">
    <source>
        <dbReference type="SAM" id="MobiDB-lite"/>
    </source>
</evidence>
<feature type="region of interest" description="Disordered" evidence="5">
    <location>
        <begin position="325"/>
        <end position="344"/>
    </location>
</feature>
<dbReference type="InterPro" id="IPR001192">
    <property type="entry name" value="PI-PLC_fam"/>
</dbReference>
<dbReference type="InterPro" id="IPR035892">
    <property type="entry name" value="C2_domain_sf"/>
</dbReference>
<feature type="domain" description="PI-PLC Y-box" evidence="6">
    <location>
        <begin position="28"/>
        <end position="62"/>
    </location>
</feature>
<name>A0A0C2H769_9BILA</name>
<evidence type="ECO:0000256" key="3">
    <source>
        <dbReference type="ARBA" id="ARBA00022963"/>
    </source>
</evidence>
<dbReference type="Pfam" id="PF00387">
    <property type="entry name" value="PI-PLC-Y"/>
    <property type="match status" value="1"/>
</dbReference>
<organism evidence="7 8">
    <name type="scientific">Ancylostoma duodenale</name>
    <dbReference type="NCBI Taxonomy" id="51022"/>
    <lineage>
        <taxon>Eukaryota</taxon>
        <taxon>Metazoa</taxon>
        <taxon>Ecdysozoa</taxon>
        <taxon>Nematoda</taxon>
        <taxon>Chromadorea</taxon>
        <taxon>Rhabditida</taxon>
        <taxon>Rhabditina</taxon>
        <taxon>Rhabditomorpha</taxon>
        <taxon>Strongyloidea</taxon>
        <taxon>Ancylostomatidae</taxon>
        <taxon>Ancylostomatinae</taxon>
        <taxon>Ancylostoma</taxon>
    </lineage>
</organism>
<dbReference type="Gene3D" id="2.60.40.150">
    <property type="entry name" value="C2 domain"/>
    <property type="match status" value="1"/>
</dbReference>
<dbReference type="GO" id="GO:0046488">
    <property type="term" value="P:phosphatidylinositol metabolic process"/>
    <property type="evidence" value="ECO:0007669"/>
    <property type="project" value="TreeGrafter"/>
</dbReference>
<dbReference type="EC" id="3.1.4.11" evidence="1"/>
<dbReference type="Gene3D" id="3.20.20.190">
    <property type="entry name" value="Phosphatidylinositol (PI) phosphodiesterase"/>
    <property type="match status" value="1"/>
</dbReference>
<evidence type="ECO:0000313" key="8">
    <source>
        <dbReference type="Proteomes" id="UP000054047"/>
    </source>
</evidence>
<dbReference type="GO" id="GO:0048015">
    <property type="term" value="P:phosphatidylinositol-mediated signaling"/>
    <property type="evidence" value="ECO:0007669"/>
    <property type="project" value="TreeGrafter"/>
</dbReference>
<keyword evidence="8" id="KW-1185">Reference proteome</keyword>
<gene>
    <name evidence="7" type="ORF">ANCDUO_04373</name>
</gene>
<dbReference type="PROSITE" id="PS50008">
    <property type="entry name" value="PIPLC_Y_DOMAIN"/>
    <property type="match status" value="1"/>
</dbReference>
<dbReference type="GO" id="GO:0016042">
    <property type="term" value="P:lipid catabolic process"/>
    <property type="evidence" value="ECO:0007669"/>
    <property type="project" value="UniProtKB-KW"/>
</dbReference>
<evidence type="ECO:0000256" key="2">
    <source>
        <dbReference type="ARBA" id="ARBA00022801"/>
    </source>
</evidence>
<dbReference type="CDD" id="cd00275">
    <property type="entry name" value="C2_PLC_like"/>
    <property type="match status" value="1"/>
</dbReference>
<accession>A0A0C2H769</accession>
<evidence type="ECO:0000256" key="4">
    <source>
        <dbReference type="ARBA" id="ARBA00023098"/>
    </source>
</evidence>
<evidence type="ECO:0000313" key="7">
    <source>
        <dbReference type="EMBL" id="KIH65306.1"/>
    </source>
</evidence>
<keyword evidence="2" id="KW-0378">Hydrolase</keyword>
<dbReference type="InterPro" id="IPR017946">
    <property type="entry name" value="PLC-like_Pdiesterase_TIM-brl"/>
</dbReference>
<dbReference type="EMBL" id="KN727614">
    <property type="protein sequence ID" value="KIH65306.1"/>
    <property type="molecule type" value="Genomic_DNA"/>
</dbReference>
<dbReference type="SUPFAM" id="SSF49562">
    <property type="entry name" value="C2 domain (Calcium/lipid-binding domain, CaLB)"/>
    <property type="match status" value="1"/>
</dbReference>
<dbReference type="OrthoDB" id="269822at2759"/>
<evidence type="ECO:0000259" key="6">
    <source>
        <dbReference type="PROSITE" id="PS50008"/>
    </source>
</evidence>
<dbReference type="PANTHER" id="PTHR10336">
    <property type="entry name" value="PHOSPHOINOSITIDE-SPECIFIC PHOSPHOLIPASE C FAMILY PROTEIN"/>
    <property type="match status" value="1"/>
</dbReference>
<evidence type="ECO:0000256" key="1">
    <source>
        <dbReference type="ARBA" id="ARBA00012368"/>
    </source>
</evidence>
<sequence>MNRSGHSAAALSVKEHALQHGRESAIHWMMGVQMVALNFQTNCPEMLMNHAMFEQTACSGGYCAIRARLSVDERPLDFEVHSFDSNLVRMEEFEHVLESTPGQKSEVNTLRYVKKPDCLNDPSLEFDIYSNHVPHRMPVTLKVTILSSMFLPPVEGVAEFSPYYVTMELFGMPPYDRASSTRVSAVAGNGIFVHFRNKQTVFEKIVLSETAFLQFCVYRRVTNGNPAPIAYRTLSINRLHNGYRHVILRTVGNQNLGPMSLFVYFDVFYYVMSTQITVHSALMNPFNSAKKEESLSMALLHPFAKHEEIVEDDAYRQAIVGTAKMSRDETPLPSPPPSPIPESFTSRAASNIVTKEKIMYKGKPLVLYTVAWDERGKQSVDAADKNLRNEINALSATARF</sequence>
<proteinExistence type="predicted"/>
<dbReference type="AlphaFoldDB" id="A0A0C2H769"/>
<dbReference type="InterPro" id="IPR001711">
    <property type="entry name" value="PLipase_C_Pinositol-sp_Y"/>
</dbReference>
<reference evidence="7 8" key="1">
    <citation type="submission" date="2013-12" db="EMBL/GenBank/DDBJ databases">
        <title>Draft genome of the parsitic nematode Ancylostoma duodenale.</title>
        <authorList>
            <person name="Mitreva M."/>
        </authorList>
    </citation>
    <scope>NUCLEOTIDE SEQUENCE [LARGE SCALE GENOMIC DNA]</scope>
    <source>
        <strain evidence="7 8">Zhejiang</strain>
    </source>
</reference>
<protein>
    <recommendedName>
        <fullName evidence="1">phosphoinositide phospholipase C</fullName>
        <ecNumber evidence="1">3.1.4.11</ecNumber>
    </recommendedName>
</protein>
<keyword evidence="4" id="KW-0443">Lipid metabolism</keyword>
<dbReference type="GO" id="GO:0051209">
    <property type="term" value="P:release of sequestered calcium ion into cytosol"/>
    <property type="evidence" value="ECO:0007669"/>
    <property type="project" value="TreeGrafter"/>
</dbReference>
<dbReference type="SUPFAM" id="SSF51695">
    <property type="entry name" value="PLC-like phosphodiesterases"/>
    <property type="match status" value="1"/>
</dbReference>